<organism evidence="5 6">
    <name type="scientific">Solanum stoloniferum</name>
    <dbReference type="NCBI Taxonomy" id="62892"/>
    <lineage>
        <taxon>Eukaryota</taxon>
        <taxon>Viridiplantae</taxon>
        <taxon>Streptophyta</taxon>
        <taxon>Embryophyta</taxon>
        <taxon>Tracheophyta</taxon>
        <taxon>Spermatophyta</taxon>
        <taxon>Magnoliopsida</taxon>
        <taxon>eudicotyledons</taxon>
        <taxon>Gunneridae</taxon>
        <taxon>Pentapetalae</taxon>
        <taxon>asterids</taxon>
        <taxon>lamiids</taxon>
        <taxon>Solanales</taxon>
        <taxon>Solanaceae</taxon>
        <taxon>Solanoideae</taxon>
        <taxon>Solaneae</taxon>
        <taxon>Solanum</taxon>
    </lineage>
</organism>
<dbReference type="Proteomes" id="UP001627284">
    <property type="component" value="Unassembled WGS sequence"/>
</dbReference>
<evidence type="ECO:0000256" key="2">
    <source>
        <dbReference type="ARBA" id="ARBA00023157"/>
    </source>
</evidence>
<dbReference type="InterPro" id="IPR036249">
    <property type="entry name" value="Thioredoxin-like_sf"/>
</dbReference>
<dbReference type="PANTHER" id="PTHR47192">
    <property type="entry name" value="THIOREDOXIN-LIKE 3-2, CHLOROPLASTIC"/>
    <property type="match status" value="1"/>
</dbReference>
<dbReference type="PANTHER" id="PTHR47192:SF4">
    <property type="entry name" value="THIOREDOXIN-LIKE 3-2, CHLOROPLASTIC"/>
    <property type="match status" value="1"/>
</dbReference>
<dbReference type="CDD" id="cd02947">
    <property type="entry name" value="TRX_family"/>
    <property type="match status" value="1"/>
</dbReference>
<proteinExistence type="predicted"/>
<keyword evidence="6" id="KW-1185">Reference proteome</keyword>
<evidence type="ECO:0000313" key="6">
    <source>
        <dbReference type="Proteomes" id="UP001627284"/>
    </source>
</evidence>
<accession>A0ABD2QWL7</accession>
<name>A0ABD2QWL7_9SOLN</name>
<keyword evidence="1" id="KW-0813">Transport</keyword>
<evidence type="ECO:0000313" key="5">
    <source>
        <dbReference type="EMBL" id="KAL3323682.1"/>
    </source>
</evidence>
<dbReference type="Gene3D" id="3.40.30.10">
    <property type="entry name" value="Glutaredoxin"/>
    <property type="match status" value="1"/>
</dbReference>
<keyword evidence="3" id="KW-0676">Redox-active center</keyword>
<dbReference type="InterPro" id="IPR044253">
    <property type="entry name" value="WCRKC1/2"/>
</dbReference>
<protein>
    <recommendedName>
        <fullName evidence="4">Thioredoxin domain-containing protein</fullName>
    </recommendedName>
</protein>
<dbReference type="InterPro" id="IPR013766">
    <property type="entry name" value="Thioredoxin_domain"/>
</dbReference>
<feature type="domain" description="Thioredoxin" evidence="4">
    <location>
        <begin position="102"/>
        <end position="226"/>
    </location>
</feature>
<comment type="caution">
    <text evidence="5">The sequence shown here is derived from an EMBL/GenBank/DDBJ whole genome shotgun (WGS) entry which is preliminary data.</text>
</comment>
<dbReference type="Pfam" id="PF00085">
    <property type="entry name" value="Thioredoxin"/>
    <property type="match status" value="1"/>
</dbReference>
<dbReference type="PROSITE" id="PS51352">
    <property type="entry name" value="THIOREDOXIN_2"/>
    <property type="match status" value="1"/>
</dbReference>
<evidence type="ECO:0000256" key="1">
    <source>
        <dbReference type="ARBA" id="ARBA00022982"/>
    </source>
</evidence>
<feature type="non-terminal residue" evidence="5">
    <location>
        <position position="1"/>
    </location>
</feature>
<keyword evidence="1" id="KW-0249">Electron transport</keyword>
<gene>
    <name evidence="5" type="ORF">AABB24_038041</name>
</gene>
<evidence type="ECO:0000256" key="3">
    <source>
        <dbReference type="ARBA" id="ARBA00023284"/>
    </source>
</evidence>
<dbReference type="AlphaFoldDB" id="A0ABD2QWL7"/>
<sequence>NSNTPNILFFLGHFSLCPNNHYKSRQRCLALSNSKVMSSSTQFSPVIQQLFARKSNPSSISSFKAPKLVVLAPISLNCSRIHLDFKARVQVLENHDGESSVQELDDSPTSIELQPISDEPQFDRVIAEAQQLDESVVILWMANWCRKCIYLKPKLEKLAADYFPRTRFYSVDVNNVPHKLVVRAGVTKMPTIQLWRDGKKQAEVIGGHKAYVVISEVRDMIENEDNL</sequence>
<keyword evidence="2" id="KW-1015">Disulfide bond</keyword>
<dbReference type="FunFam" id="3.40.30.10:FF:000245">
    <property type="entry name" value="Thioredoxin"/>
    <property type="match status" value="1"/>
</dbReference>
<dbReference type="EMBL" id="JBJKTR010000023">
    <property type="protein sequence ID" value="KAL3323682.1"/>
    <property type="molecule type" value="Genomic_DNA"/>
</dbReference>
<dbReference type="SUPFAM" id="SSF52833">
    <property type="entry name" value="Thioredoxin-like"/>
    <property type="match status" value="1"/>
</dbReference>
<reference evidence="5 6" key="1">
    <citation type="submission" date="2024-05" db="EMBL/GenBank/DDBJ databases">
        <title>De novo assembly of an allotetraploid wild potato.</title>
        <authorList>
            <person name="Hosaka A.J."/>
        </authorList>
    </citation>
    <scope>NUCLEOTIDE SEQUENCE [LARGE SCALE GENOMIC DNA]</scope>
    <source>
        <tissue evidence="5">Young leaves</tissue>
    </source>
</reference>
<evidence type="ECO:0000259" key="4">
    <source>
        <dbReference type="PROSITE" id="PS51352"/>
    </source>
</evidence>